<comment type="caution">
    <text evidence="8">The sequence shown here is derived from an EMBL/GenBank/DDBJ whole genome shotgun (WGS) entry which is preliminary data.</text>
</comment>
<dbReference type="SUPFAM" id="SSF55785">
    <property type="entry name" value="PYP-like sensor domain (PAS domain)"/>
    <property type="match status" value="1"/>
</dbReference>
<feature type="domain" description="PAC" evidence="7">
    <location>
        <begin position="102"/>
        <end position="143"/>
    </location>
</feature>
<dbReference type="InterPro" id="IPR052162">
    <property type="entry name" value="Sensor_kinase/Photoreceptor"/>
</dbReference>
<dbReference type="PROSITE" id="PS50113">
    <property type="entry name" value="PAC"/>
    <property type="match status" value="1"/>
</dbReference>
<feature type="non-terminal residue" evidence="8">
    <location>
        <position position="143"/>
    </location>
</feature>
<evidence type="ECO:0000256" key="1">
    <source>
        <dbReference type="ARBA" id="ARBA00000085"/>
    </source>
</evidence>
<evidence type="ECO:0000259" key="6">
    <source>
        <dbReference type="PROSITE" id="PS50112"/>
    </source>
</evidence>
<dbReference type="PANTHER" id="PTHR43304:SF1">
    <property type="entry name" value="PAC DOMAIN-CONTAINING PROTEIN"/>
    <property type="match status" value="1"/>
</dbReference>
<accession>X1T9K1</accession>
<reference evidence="8" key="1">
    <citation type="journal article" date="2014" name="Front. Microbiol.">
        <title>High frequency of phylogenetically diverse reductive dehalogenase-homologous genes in deep subseafloor sedimentary metagenomes.</title>
        <authorList>
            <person name="Kawai M."/>
            <person name="Futagami T."/>
            <person name="Toyoda A."/>
            <person name="Takaki Y."/>
            <person name="Nishi S."/>
            <person name="Hori S."/>
            <person name="Arai W."/>
            <person name="Tsubouchi T."/>
            <person name="Morono Y."/>
            <person name="Uchiyama I."/>
            <person name="Ito T."/>
            <person name="Fujiyama A."/>
            <person name="Inagaki F."/>
            <person name="Takami H."/>
        </authorList>
    </citation>
    <scope>NUCLEOTIDE SEQUENCE</scope>
    <source>
        <strain evidence="8">Expedition CK06-06</strain>
    </source>
</reference>
<dbReference type="CDD" id="cd00130">
    <property type="entry name" value="PAS"/>
    <property type="match status" value="1"/>
</dbReference>
<evidence type="ECO:0000256" key="4">
    <source>
        <dbReference type="ARBA" id="ARBA00022679"/>
    </source>
</evidence>
<dbReference type="InterPro" id="IPR035965">
    <property type="entry name" value="PAS-like_dom_sf"/>
</dbReference>
<gene>
    <name evidence="8" type="ORF">S12H4_12405</name>
</gene>
<dbReference type="PANTHER" id="PTHR43304">
    <property type="entry name" value="PHYTOCHROME-LIKE PROTEIN CPH1"/>
    <property type="match status" value="1"/>
</dbReference>
<dbReference type="PROSITE" id="PS50112">
    <property type="entry name" value="PAS"/>
    <property type="match status" value="1"/>
</dbReference>
<dbReference type="AlphaFoldDB" id="X1T9K1"/>
<name>X1T9K1_9ZZZZ</name>
<dbReference type="InterPro" id="IPR013767">
    <property type="entry name" value="PAS_fold"/>
</dbReference>
<evidence type="ECO:0000256" key="5">
    <source>
        <dbReference type="ARBA" id="ARBA00022777"/>
    </source>
</evidence>
<dbReference type="InterPro" id="IPR000014">
    <property type="entry name" value="PAS"/>
</dbReference>
<dbReference type="SMART" id="SM00091">
    <property type="entry name" value="PAS"/>
    <property type="match status" value="1"/>
</dbReference>
<keyword evidence="3" id="KW-0597">Phosphoprotein</keyword>
<keyword evidence="5" id="KW-0418">Kinase</keyword>
<dbReference type="Pfam" id="PF00989">
    <property type="entry name" value="PAS"/>
    <property type="match status" value="1"/>
</dbReference>
<dbReference type="GO" id="GO:0004673">
    <property type="term" value="F:protein histidine kinase activity"/>
    <property type="evidence" value="ECO:0007669"/>
    <property type="project" value="UniProtKB-EC"/>
</dbReference>
<feature type="non-terminal residue" evidence="8">
    <location>
        <position position="1"/>
    </location>
</feature>
<dbReference type="InterPro" id="IPR000700">
    <property type="entry name" value="PAS-assoc_C"/>
</dbReference>
<comment type="catalytic activity">
    <reaction evidence="1">
        <text>ATP + protein L-histidine = ADP + protein N-phospho-L-histidine.</text>
        <dbReference type="EC" id="2.7.13.3"/>
    </reaction>
</comment>
<dbReference type="EMBL" id="BARW01005890">
    <property type="protein sequence ID" value="GAI84235.1"/>
    <property type="molecule type" value="Genomic_DNA"/>
</dbReference>
<dbReference type="Gene3D" id="3.30.450.20">
    <property type="entry name" value="PAS domain"/>
    <property type="match status" value="1"/>
</dbReference>
<feature type="domain" description="PAS" evidence="6">
    <location>
        <begin position="28"/>
        <end position="69"/>
    </location>
</feature>
<proteinExistence type="predicted"/>
<protein>
    <recommendedName>
        <fullName evidence="2">histidine kinase</fullName>
        <ecNumber evidence="2">2.7.13.3</ecNumber>
    </recommendedName>
</protein>
<evidence type="ECO:0000256" key="3">
    <source>
        <dbReference type="ARBA" id="ARBA00022553"/>
    </source>
</evidence>
<organism evidence="8">
    <name type="scientific">marine sediment metagenome</name>
    <dbReference type="NCBI Taxonomy" id="412755"/>
    <lineage>
        <taxon>unclassified sequences</taxon>
        <taxon>metagenomes</taxon>
        <taxon>ecological metagenomes</taxon>
    </lineage>
</organism>
<keyword evidence="4" id="KW-0808">Transferase</keyword>
<evidence type="ECO:0000256" key="2">
    <source>
        <dbReference type="ARBA" id="ARBA00012438"/>
    </source>
</evidence>
<dbReference type="NCBIfam" id="TIGR00229">
    <property type="entry name" value="sensory_box"/>
    <property type="match status" value="1"/>
</dbReference>
<evidence type="ECO:0000259" key="7">
    <source>
        <dbReference type="PROSITE" id="PS50113"/>
    </source>
</evidence>
<evidence type="ECO:0000313" key="8">
    <source>
        <dbReference type="EMBL" id="GAI84235.1"/>
    </source>
</evidence>
<dbReference type="EC" id="2.7.13.3" evidence="2"/>
<sequence length="143" mass="16509">VNIVGNKLLFITRDITDYKKAEEKTKQSEKKYRTLFENMPGVYYRADRQGNIIMVNPPGVKLLGYNSSKEIIGKNLAKDLYYIPEDRKRFLEELQKRKGGVKDYEVTLKKRDGTPVIVSTSSHYYYDKEGNIAGVEGIFMDIT</sequence>
<dbReference type="GO" id="GO:0006355">
    <property type="term" value="P:regulation of DNA-templated transcription"/>
    <property type="evidence" value="ECO:0007669"/>
    <property type="project" value="InterPro"/>
</dbReference>